<dbReference type="InterPro" id="IPR023395">
    <property type="entry name" value="MCP_dom_sf"/>
</dbReference>
<evidence type="ECO:0000256" key="3">
    <source>
        <dbReference type="ARBA" id="ARBA00022692"/>
    </source>
</evidence>
<evidence type="ECO:0000256" key="4">
    <source>
        <dbReference type="ARBA" id="ARBA00022737"/>
    </source>
</evidence>
<dbReference type="GO" id="GO:0005743">
    <property type="term" value="C:mitochondrial inner membrane"/>
    <property type="evidence" value="ECO:0007669"/>
    <property type="project" value="UniProtKB-SubCell"/>
</dbReference>
<keyword evidence="3 9" id="KW-0812">Transmembrane</keyword>
<comment type="subcellular location">
    <subcellularLocation>
        <location evidence="1">Mitochondrion inner membrane</location>
        <topology evidence="1">Multi-pass membrane protein</topology>
    </subcellularLocation>
</comment>
<keyword evidence="2 10" id="KW-0813">Transport</keyword>
<dbReference type="PANTHER" id="PTHR45829">
    <property type="entry name" value="MITOCHONDRIAL CARRIER PROTEIN RIM2"/>
    <property type="match status" value="1"/>
</dbReference>
<keyword evidence="12" id="KW-1185">Reference proteome</keyword>
<reference evidence="11 12" key="1">
    <citation type="journal article" name="Sci. Rep.">
        <title>Genome-scale phylogenetic analyses confirm Olpidium as the closest living zoosporic fungus to the non-flagellated, terrestrial fungi.</title>
        <authorList>
            <person name="Chang Y."/>
            <person name="Rochon D."/>
            <person name="Sekimoto S."/>
            <person name="Wang Y."/>
            <person name="Chovatia M."/>
            <person name="Sandor L."/>
            <person name="Salamov A."/>
            <person name="Grigoriev I.V."/>
            <person name="Stajich J.E."/>
            <person name="Spatafora J.W."/>
        </authorList>
    </citation>
    <scope>NUCLEOTIDE SEQUENCE [LARGE SCALE GENOMIC DNA]</scope>
    <source>
        <strain evidence="11">S191</strain>
    </source>
</reference>
<keyword evidence="5" id="KW-0999">Mitochondrion inner membrane</keyword>
<dbReference type="GO" id="GO:0015218">
    <property type="term" value="F:pyrimidine nucleotide transmembrane transporter activity"/>
    <property type="evidence" value="ECO:0007669"/>
    <property type="project" value="InterPro"/>
</dbReference>
<comment type="similarity">
    <text evidence="10">Belongs to the mitochondrial carrier (TC 2.A.29) family.</text>
</comment>
<evidence type="ECO:0000256" key="6">
    <source>
        <dbReference type="ARBA" id="ARBA00022989"/>
    </source>
</evidence>
<keyword evidence="8 9" id="KW-0472">Membrane</keyword>
<keyword evidence="7" id="KW-0496">Mitochondrion</keyword>
<dbReference type="EMBL" id="JAEFCI010013441">
    <property type="protein sequence ID" value="KAG5455401.1"/>
    <property type="molecule type" value="Genomic_DNA"/>
</dbReference>
<evidence type="ECO:0000256" key="7">
    <source>
        <dbReference type="ARBA" id="ARBA00023128"/>
    </source>
</evidence>
<accession>A0A8H7ZLG8</accession>
<evidence type="ECO:0000256" key="2">
    <source>
        <dbReference type="ARBA" id="ARBA00022448"/>
    </source>
</evidence>
<dbReference type="GO" id="GO:1990519">
    <property type="term" value="P:pyrimidine nucleotide import into mitochondrion"/>
    <property type="evidence" value="ECO:0007669"/>
    <property type="project" value="TreeGrafter"/>
</dbReference>
<evidence type="ECO:0000256" key="8">
    <source>
        <dbReference type="ARBA" id="ARBA00023136"/>
    </source>
</evidence>
<gene>
    <name evidence="11" type="ORF">BJ554DRAFT_5193</name>
</gene>
<dbReference type="OrthoDB" id="269120at2759"/>
<evidence type="ECO:0000256" key="10">
    <source>
        <dbReference type="RuleBase" id="RU000488"/>
    </source>
</evidence>
<protein>
    <submittedName>
        <fullName evidence="11">Uncharacterized protein</fullName>
    </submittedName>
</protein>
<dbReference type="PROSITE" id="PS50920">
    <property type="entry name" value="SOLCAR"/>
    <property type="match status" value="1"/>
</dbReference>
<sequence>MVKTRLQLQSNAGVVPESVQYKGVLDCIKQTVRAEGIPGLYRGITASYLGKNAPWFWPTKVSEIPLVCKIRVLLATDC</sequence>
<name>A0A8H7ZLG8_9FUNG</name>
<evidence type="ECO:0000256" key="5">
    <source>
        <dbReference type="ARBA" id="ARBA00022792"/>
    </source>
</evidence>
<dbReference type="InterPro" id="IPR049562">
    <property type="entry name" value="SLC25A33/36-like"/>
</dbReference>
<dbReference type="Pfam" id="PF00153">
    <property type="entry name" value="Mito_carr"/>
    <property type="match status" value="1"/>
</dbReference>
<comment type="caution">
    <text evidence="11">The sequence shown here is derived from an EMBL/GenBank/DDBJ whole genome shotgun (WGS) entry which is preliminary data.</text>
</comment>
<evidence type="ECO:0000313" key="11">
    <source>
        <dbReference type="EMBL" id="KAG5455401.1"/>
    </source>
</evidence>
<proteinExistence type="inferred from homology"/>
<dbReference type="InterPro" id="IPR018108">
    <property type="entry name" value="MCP_transmembrane"/>
</dbReference>
<dbReference type="SUPFAM" id="SSF103506">
    <property type="entry name" value="Mitochondrial carrier"/>
    <property type="match status" value="1"/>
</dbReference>
<dbReference type="Proteomes" id="UP000673691">
    <property type="component" value="Unassembled WGS sequence"/>
</dbReference>
<keyword evidence="6" id="KW-1133">Transmembrane helix</keyword>
<feature type="repeat" description="Solcar" evidence="9">
    <location>
        <begin position="1"/>
        <end position="73"/>
    </location>
</feature>
<evidence type="ECO:0000256" key="9">
    <source>
        <dbReference type="PROSITE-ProRule" id="PRU00282"/>
    </source>
</evidence>
<organism evidence="11 12">
    <name type="scientific">Olpidium bornovanus</name>
    <dbReference type="NCBI Taxonomy" id="278681"/>
    <lineage>
        <taxon>Eukaryota</taxon>
        <taxon>Fungi</taxon>
        <taxon>Fungi incertae sedis</taxon>
        <taxon>Olpidiomycota</taxon>
        <taxon>Olpidiomycotina</taxon>
        <taxon>Olpidiomycetes</taxon>
        <taxon>Olpidiales</taxon>
        <taxon>Olpidiaceae</taxon>
        <taxon>Olpidium</taxon>
    </lineage>
</organism>
<dbReference type="Gene3D" id="1.50.40.10">
    <property type="entry name" value="Mitochondrial carrier domain"/>
    <property type="match status" value="1"/>
</dbReference>
<evidence type="ECO:0000313" key="12">
    <source>
        <dbReference type="Proteomes" id="UP000673691"/>
    </source>
</evidence>
<keyword evidence="4" id="KW-0677">Repeat</keyword>
<dbReference type="AlphaFoldDB" id="A0A8H7ZLG8"/>
<evidence type="ECO:0000256" key="1">
    <source>
        <dbReference type="ARBA" id="ARBA00004448"/>
    </source>
</evidence>
<dbReference type="PANTHER" id="PTHR45829:SF4">
    <property type="entry name" value="MITOCHONDRIAL CARRIER PROTEIN RIM2"/>
    <property type="match status" value="1"/>
</dbReference>